<reference evidence="2" key="1">
    <citation type="submission" date="2023-06" db="EMBL/GenBank/DDBJ databases">
        <authorList>
            <person name="Zhang S."/>
        </authorList>
    </citation>
    <scope>NUCLEOTIDE SEQUENCE</scope>
    <source>
        <strain evidence="2">SG2303</strain>
    </source>
</reference>
<proteinExistence type="predicted"/>
<organism evidence="2 3">
    <name type="scientific">Crenobacter oryzisoli</name>
    <dbReference type="NCBI Taxonomy" id="3056844"/>
    <lineage>
        <taxon>Bacteria</taxon>
        <taxon>Pseudomonadati</taxon>
        <taxon>Pseudomonadota</taxon>
        <taxon>Betaproteobacteria</taxon>
        <taxon>Neisseriales</taxon>
        <taxon>Neisseriaceae</taxon>
        <taxon>Crenobacter</taxon>
    </lineage>
</organism>
<evidence type="ECO:0000256" key="1">
    <source>
        <dbReference type="SAM" id="MobiDB-lite"/>
    </source>
</evidence>
<feature type="region of interest" description="Disordered" evidence="1">
    <location>
        <begin position="1"/>
        <end position="25"/>
    </location>
</feature>
<dbReference type="RefSeq" id="WP_289832078.1">
    <property type="nucleotide sequence ID" value="NZ_JAUEDK010000068.1"/>
</dbReference>
<comment type="caution">
    <text evidence="2">The sequence shown here is derived from an EMBL/GenBank/DDBJ whole genome shotgun (WGS) entry which is preliminary data.</text>
</comment>
<name>A0ABT7XUH7_9NEIS</name>
<evidence type="ECO:0000313" key="2">
    <source>
        <dbReference type="EMBL" id="MDN0077441.1"/>
    </source>
</evidence>
<gene>
    <name evidence="2" type="ORF">QU481_21685</name>
</gene>
<dbReference type="EMBL" id="JAUEDK010000068">
    <property type="protein sequence ID" value="MDN0077441.1"/>
    <property type="molecule type" value="Genomic_DNA"/>
</dbReference>
<evidence type="ECO:0000313" key="3">
    <source>
        <dbReference type="Proteomes" id="UP001168540"/>
    </source>
</evidence>
<sequence>MPYSNSDADWKAEDPACPGRVHPDYGSYTDPHPKAALGMLMVEAFAPKGVADLPRYQPMFDAKHPDEDAYDAWWAEVYEPFQDRYNFG</sequence>
<keyword evidence="3" id="KW-1185">Reference proteome</keyword>
<protein>
    <submittedName>
        <fullName evidence="2">Uncharacterized protein</fullName>
    </submittedName>
</protein>
<dbReference type="Proteomes" id="UP001168540">
    <property type="component" value="Unassembled WGS sequence"/>
</dbReference>
<accession>A0ABT7XUH7</accession>